<reference evidence="9 10" key="1">
    <citation type="submission" date="2020-08" db="EMBL/GenBank/DDBJ databases">
        <title>Genomic Encyclopedia of Type Strains, Phase IV (KMG-IV): sequencing the most valuable type-strain genomes for metagenomic binning, comparative biology and taxonomic classification.</title>
        <authorList>
            <person name="Goeker M."/>
        </authorList>
    </citation>
    <scope>NUCLEOTIDE SEQUENCE [LARGE SCALE GENOMIC DNA]</scope>
    <source>
        <strain evidence="9 10">DSM 105074</strain>
    </source>
</reference>
<evidence type="ECO:0000256" key="4">
    <source>
        <dbReference type="ARBA" id="ARBA00022692"/>
    </source>
</evidence>
<comment type="similarity">
    <text evidence="2">Belongs to the UPF0702 family.</text>
</comment>
<evidence type="ECO:0000256" key="7">
    <source>
        <dbReference type="SAM" id="Phobius"/>
    </source>
</evidence>
<sequence>MEKQLIYLGDWRRILFGEAPAEFMIEVFFRSLIFYVILIVVMRFMGKRMSGQLTIMEMAVMITLGAIIAPPMQIPDKGMLQGLLVLLCAFIFQRGVNFWAVKSSKVESLLQGEVSVLIKDGRMQMEEMEKAKISKQQLYAVLRNKAIFNLAEVERVYLEACGLFSIYKYDKGDAAKPKAGLSLLPPADEGIQSLLVEIEEDVFVCNNCGNLATTTKTTCDRCGKDAWTKAKNS</sequence>
<evidence type="ECO:0000256" key="2">
    <source>
        <dbReference type="ARBA" id="ARBA00006448"/>
    </source>
</evidence>
<organism evidence="9 10">
    <name type="scientific">Rhabdobacter roseus</name>
    <dbReference type="NCBI Taxonomy" id="1655419"/>
    <lineage>
        <taxon>Bacteria</taxon>
        <taxon>Pseudomonadati</taxon>
        <taxon>Bacteroidota</taxon>
        <taxon>Cytophagia</taxon>
        <taxon>Cytophagales</taxon>
        <taxon>Cytophagaceae</taxon>
        <taxon>Rhabdobacter</taxon>
    </lineage>
</organism>
<proteinExistence type="inferred from homology"/>
<dbReference type="InterPro" id="IPR023090">
    <property type="entry name" value="UPF0702_alpha/beta_dom_sf"/>
</dbReference>
<comment type="caution">
    <text evidence="9">The sequence shown here is derived from an EMBL/GenBank/DDBJ whole genome shotgun (WGS) entry which is preliminary data.</text>
</comment>
<evidence type="ECO:0000256" key="6">
    <source>
        <dbReference type="ARBA" id="ARBA00023136"/>
    </source>
</evidence>
<dbReference type="RefSeq" id="WP_184177932.1">
    <property type="nucleotide sequence ID" value="NZ_JACHGF010000010.1"/>
</dbReference>
<dbReference type="Proteomes" id="UP000557307">
    <property type="component" value="Unassembled WGS sequence"/>
</dbReference>
<keyword evidence="10" id="KW-1185">Reference proteome</keyword>
<evidence type="ECO:0000256" key="5">
    <source>
        <dbReference type="ARBA" id="ARBA00022989"/>
    </source>
</evidence>
<keyword evidence="3" id="KW-1003">Cell membrane</keyword>
<comment type="subcellular location">
    <subcellularLocation>
        <location evidence="1">Cell membrane</location>
        <topology evidence="1">Multi-pass membrane protein</topology>
    </subcellularLocation>
</comment>
<protein>
    <submittedName>
        <fullName evidence="9">Uncharacterized membrane protein YcaP (DUF421 family)</fullName>
    </submittedName>
</protein>
<dbReference type="PANTHER" id="PTHR34582">
    <property type="entry name" value="UPF0702 TRANSMEMBRANE PROTEIN YCAP"/>
    <property type="match status" value="1"/>
</dbReference>
<dbReference type="Pfam" id="PF04239">
    <property type="entry name" value="DUF421"/>
    <property type="match status" value="1"/>
</dbReference>
<gene>
    <name evidence="9" type="ORF">HNQ92_004778</name>
</gene>
<keyword evidence="4 7" id="KW-0812">Transmembrane</keyword>
<dbReference type="Gene3D" id="3.30.240.20">
    <property type="entry name" value="bsu07140 like domains"/>
    <property type="match status" value="1"/>
</dbReference>
<dbReference type="EMBL" id="JACHGF010000010">
    <property type="protein sequence ID" value="MBB5286617.1"/>
    <property type="molecule type" value="Genomic_DNA"/>
</dbReference>
<keyword evidence="6 7" id="KW-0472">Membrane</keyword>
<dbReference type="GO" id="GO:0005886">
    <property type="term" value="C:plasma membrane"/>
    <property type="evidence" value="ECO:0007669"/>
    <property type="project" value="UniProtKB-SubCell"/>
</dbReference>
<evidence type="ECO:0000256" key="1">
    <source>
        <dbReference type="ARBA" id="ARBA00004651"/>
    </source>
</evidence>
<evidence type="ECO:0000259" key="8">
    <source>
        <dbReference type="Pfam" id="PF04239"/>
    </source>
</evidence>
<keyword evidence="5 7" id="KW-1133">Transmembrane helix</keyword>
<feature type="domain" description="YetF C-terminal" evidence="8">
    <location>
        <begin position="102"/>
        <end position="179"/>
    </location>
</feature>
<feature type="transmembrane region" description="Helical" evidence="7">
    <location>
        <begin position="27"/>
        <end position="46"/>
    </location>
</feature>
<dbReference type="AlphaFoldDB" id="A0A840TYI4"/>
<dbReference type="PANTHER" id="PTHR34582:SF6">
    <property type="entry name" value="UPF0702 TRANSMEMBRANE PROTEIN YCAP"/>
    <property type="match status" value="1"/>
</dbReference>
<accession>A0A840TYI4</accession>
<feature type="transmembrane region" description="Helical" evidence="7">
    <location>
        <begin position="78"/>
        <end position="101"/>
    </location>
</feature>
<feature type="transmembrane region" description="Helical" evidence="7">
    <location>
        <begin position="53"/>
        <end position="72"/>
    </location>
</feature>
<evidence type="ECO:0000313" key="9">
    <source>
        <dbReference type="EMBL" id="MBB5286617.1"/>
    </source>
</evidence>
<evidence type="ECO:0000256" key="3">
    <source>
        <dbReference type="ARBA" id="ARBA00022475"/>
    </source>
</evidence>
<evidence type="ECO:0000313" key="10">
    <source>
        <dbReference type="Proteomes" id="UP000557307"/>
    </source>
</evidence>
<dbReference type="InterPro" id="IPR007353">
    <property type="entry name" value="DUF421"/>
</dbReference>
<name>A0A840TYI4_9BACT</name>